<protein>
    <recommendedName>
        <fullName evidence="6">RING-CH-type domain-containing protein</fullName>
    </recommendedName>
</protein>
<dbReference type="InterPro" id="IPR011016">
    <property type="entry name" value="Znf_RING-CH"/>
</dbReference>
<evidence type="ECO:0000256" key="1">
    <source>
        <dbReference type="ARBA" id="ARBA00022723"/>
    </source>
</evidence>
<sequence length="423" mass="45831">MQTPQEINGLVSQNSPKGDLQTVKLSSEEVLSSGSSGKNPNLCPQIPPRPIDSSRDQCSPGSLQSQISSKDGSSSSGGLLRGLSYMKRNILTVGGRSSLLKAGSREVSGSPTLPNAMCNFSWQRCTSLPVAPASESSPSASTSASATTAERGCTNTISRSLSVPARNIVIIRSLSSASMLSSKEHLQFDNCDEKIAPVTKGGDDDEEIPKEAAICRICLEACEAGDTFKMECSCKGDLRLVHKECLVKWFSIRRNRNCDVCGQEVLNFPVTLLRVPPYSQRNNVLEQNHQADNSQRISVWHDFMMLALIGTICYFFFLEQLLIQKMKHRAVVIAAPFSLALGLAASVLAVTLAIREHAWTFAAIEFALVAIIIRVLYTALHINAIYAIMLSAFLGFGTAMSLNSLYIHLFAQRVQVAGNSNPA</sequence>
<dbReference type="Gene3D" id="3.30.40.10">
    <property type="entry name" value="Zinc/RING finger domain, C3HC4 (zinc finger)"/>
    <property type="match status" value="1"/>
</dbReference>
<dbReference type="PANTHER" id="PTHR46158:SF11">
    <property type="entry name" value="ZINC FINGER PROTEIN"/>
    <property type="match status" value="1"/>
</dbReference>
<feature type="transmembrane region" description="Helical" evidence="5">
    <location>
        <begin position="330"/>
        <end position="352"/>
    </location>
</feature>
<dbReference type="PROSITE" id="PS51292">
    <property type="entry name" value="ZF_RING_CH"/>
    <property type="match status" value="1"/>
</dbReference>
<evidence type="ECO:0000256" key="3">
    <source>
        <dbReference type="ARBA" id="ARBA00022833"/>
    </source>
</evidence>
<accession>A0AAD3SCY7</accession>
<dbReference type="GO" id="GO:0008270">
    <property type="term" value="F:zinc ion binding"/>
    <property type="evidence" value="ECO:0007669"/>
    <property type="project" value="UniProtKB-KW"/>
</dbReference>
<name>A0AAD3SCY7_NEPGR</name>
<proteinExistence type="predicted"/>
<evidence type="ECO:0000256" key="2">
    <source>
        <dbReference type="ARBA" id="ARBA00022771"/>
    </source>
</evidence>
<evidence type="ECO:0000313" key="8">
    <source>
        <dbReference type="Proteomes" id="UP001279734"/>
    </source>
</evidence>
<feature type="region of interest" description="Disordered" evidence="4">
    <location>
        <begin position="1"/>
        <end position="79"/>
    </location>
</feature>
<feature type="compositionally biased region" description="Polar residues" evidence="4">
    <location>
        <begin position="1"/>
        <end position="16"/>
    </location>
</feature>
<keyword evidence="5" id="KW-1133">Transmembrane helix</keyword>
<dbReference type="PANTHER" id="PTHR46158">
    <property type="entry name" value="OS02G0165000 PROTEIN"/>
    <property type="match status" value="1"/>
</dbReference>
<keyword evidence="8" id="KW-1185">Reference proteome</keyword>
<keyword evidence="5" id="KW-0472">Membrane</keyword>
<evidence type="ECO:0000256" key="5">
    <source>
        <dbReference type="SAM" id="Phobius"/>
    </source>
</evidence>
<reference evidence="7" key="1">
    <citation type="submission" date="2023-05" db="EMBL/GenBank/DDBJ databases">
        <title>Nepenthes gracilis genome sequencing.</title>
        <authorList>
            <person name="Fukushima K."/>
        </authorList>
    </citation>
    <scope>NUCLEOTIDE SEQUENCE</scope>
    <source>
        <strain evidence="7">SING2019-196</strain>
    </source>
</reference>
<dbReference type="SMART" id="SM00744">
    <property type="entry name" value="RINGv"/>
    <property type="match status" value="1"/>
</dbReference>
<feature type="transmembrane region" description="Helical" evidence="5">
    <location>
        <begin position="299"/>
        <end position="318"/>
    </location>
</feature>
<organism evidence="7 8">
    <name type="scientific">Nepenthes gracilis</name>
    <name type="common">Slender pitcher plant</name>
    <dbReference type="NCBI Taxonomy" id="150966"/>
    <lineage>
        <taxon>Eukaryota</taxon>
        <taxon>Viridiplantae</taxon>
        <taxon>Streptophyta</taxon>
        <taxon>Embryophyta</taxon>
        <taxon>Tracheophyta</taxon>
        <taxon>Spermatophyta</taxon>
        <taxon>Magnoliopsida</taxon>
        <taxon>eudicotyledons</taxon>
        <taxon>Gunneridae</taxon>
        <taxon>Pentapetalae</taxon>
        <taxon>Caryophyllales</taxon>
        <taxon>Nepenthaceae</taxon>
        <taxon>Nepenthes</taxon>
    </lineage>
</organism>
<feature type="transmembrane region" description="Helical" evidence="5">
    <location>
        <begin position="358"/>
        <end position="377"/>
    </location>
</feature>
<evidence type="ECO:0000259" key="6">
    <source>
        <dbReference type="PROSITE" id="PS51292"/>
    </source>
</evidence>
<feature type="compositionally biased region" description="Low complexity" evidence="4">
    <location>
        <begin position="23"/>
        <end position="38"/>
    </location>
</feature>
<dbReference type="CDD" id="cd16495">
    <property type="entry name" value="RING_CH-C4HC3_MARCH"/>
    <property type="match status" value="1"/>
</dbReference>
<dbReference type="InterPro" id="IPR013083">
    <property type="entry name" value="Znf_RING/FYVE/PHD"/>
</dbReference>
<dbReference type="SUPFAM" id="SSF57850">
    <property type="entry name" value="RING/U-box"/>
    <property type="match status" value="1"/>
</dbReference>
<evidence type="ECO:0000313" key="7">
    <source>
        <dbReference type="EMBL" id="GMH08357.1"/>
    </source>
</evidence>
<keyword evidence="5" id="KW-0812">Transmembrane</keyword>
<dbReference type="EMBL" id="BSYO01000008">
    <property type="protein sequence ID" value="GMH08357.1"/>
    <property type="molecule type" value="Genomic_DNA"/>
</dbReference>
<dbReference type="AlphaFoldDB" id="A0AAD3SCY7"/>
<gene>
    <name evidence="7" type="ORF">Nepgr_010197</name>
</gene>
<dbReference type="Pfam" id="PF12906">
    <property type="entry name" value="RINGv"/>
    <property type="match status" value="1"/>
</dbReference>
<feature type="domain" description="RING-CH-type" evidence="6">
    <location>
        <begin position="207"/>
        <end position="268"/>
    </location>
</feature>
<comment type="caution">
    <text evidence="7">The sequence shown here is derived from an EMBL/GenBank/DDBJ whole genome shotgun (WGS) entry which is preliminary data.</text>
</comment>
<keyword evidence="3" id="KW-0862">Zinc</keyword>
<feature type="transmembrane region" description="Helical" evidence="5">
    <location>
        <begin position="384"/>
        <end position="407"/>
    </location>
</feature>
<evidence type="ECO:0000256" key="4">
    <source>
        <dbReference type="SAM" id="MobiDB-lite"/>
    </source>
</evidence>
<feature type="compositionally biased region" description="Low complexity" evidence="4">
    <location>
        <begin position="62"/>
        <end position="79"/>
    </location>
</feature>
<keyword evidence="1" id="KW-0479">Metal-binding</keyword>
<keyword evidence="2" id="KW-0863">Zinc-finger</keyword>
<dbReference type="Proteomes" id="UP001279734">
    <property type="component" value="Unassembled WGS sequence"/>
</dbReference>